<dbReference type="Gene3D" id="3.40.50.2000">
    <property type="entry name" value="Glycogen Phosphorylase B"/>
    <property type="match status" value="2"/>
</dbReference>
<dbReference type="InterPro" id="IPR001296">
    <property type="entry name" value="Glyco_trans_1"/>
</dbReference>
<protein>
    <submittedName>
        <fullName evidence="3">Rhamnosyl/mannosyltransferase</fullName>
        <ecNumber evidence="3">2.4.1.-</ecNumber>
    </submittedName>
</protein>
<dbReference type="PANTHER" id="PTHR12526">
    <property type="entry name" value="GLYCOSYLTRANSFERASE"/>
    <property type="match status" value="1"/>
</dbReference>
<organism evidence="3 4">
    <name type="scientific">Afipia massiliensis</name>
    <dbReference type="NCBI Taxonomy" id="211460"/>
    <lineage>
        <taxon>Bacteria</taxon>
        <taxon>Pseudomonadati</taxon>
        <taxon>Pseudomonadota</taxon>
        <taxon>Alphaproteobacteria</taxon>
        <taxon>Hyphomicrobiales</taxon>
        <taxon>Nitrobacteraceae</taxon>
        <taxon>Afipia</taxon>
    </lineage>
</organism>
<dbReference type="AlphaFoldDB" id="A0A840MUM3"/>
<gene>
    <name evidence="3" type="ORF">HNQ36_001429</name>
</gene>
<dbReference type="EMBL" id="JACHIJ010000002">
    <property type="protein sequence ID" value="MBB5051475.1"/>
    <property type="molecule type" value="Genomic_DNA"/>
</dbReference>
<reference evidence="3 4" key="1">
    <citation type="submission" date="2020-08" db="EMBL/GenBank/DDBJ databases">
        <title>Genomic Encyclopedia of Type Strains, Phase IV (KMG-IV): sequencing the most valuable type-strain genomes for metagenomic binning, comparative biology and taxonomic classification.</title>
        <authorList>
            <person name="Goeker M."/>
        </authorList>
    </citation>
    <scope>NUCLEOTIDE SEQUENCE [LARGE SCALE GENOMIC DNA]</scope>
    <source>
        <strain evidence="3 4">DSM 17498</strain>
    </source>
</reference>
<evidence type="ECO:0000259" key="1">
    <source>
        <dbReference type="Pfam" id="PF00534"/>
    </source>
</evidence>
<comment type="caution">
    <text evidence="3">The sequence shown here is derived from an EMBL/GenBank/DDBJ whole genome shotgun (WGS) entry which is preliminary data.</text>
</comment>
<dbReference type="PANTHER" id="PTHR12526:SF627">
    <property type="entry name" value="D-RHAMNOSYLTRANSFERASE WBPZ"/>
    <property type="match status" value="1"/>
</dbReference>
<feature type="domain" description="Glycosyltransferase subfamily 4-like N-terminal" evidence="2">
    <location>
        <begin position="23"/>
        <end position="169"/>
    </location>
</feature>
<dbReference type="SUPFAM" id="SSF53756">
    <property type="entry name" value="UDP-Glycosyltransferase/glycogen phosphorylase"/>
    <property type="match status" value="1"/>
</dbReference>
<dbReference type="RefSeq" id="WP_184083393.1">
    <property type="nucleotide sequence ID" value="NZ_JACHIJ010000002.1"/>
</dbReference>
<evidence type="ECO:0000259" key="2">
    <source>
        <dbReference type="Pfam" id="PF13579"/>
    </source>
</evidence>
<evidence type="ECO:0000313" key="3">
    <source>
        <dbReference type="EMBL" id="MBB5051475.1"/>
    </source>
</evidence>
<dbReference type="Proteomes" id="UP000521227">
    <property type="component" value="Unassembled WGS sequence"/>
</dbReference>
<dbReference type="Pfam" id="PF00534">
    <property type="entry name" value="Glycos_transf_1"/>
    <property type="match status" value="1"/>
</dbReference>
<name>A0A840MUM3_9BRAD</name>
<accession>A0A840MUM3</accession>
<dbReference type="Pfam" id="PF13579">
    <property type="entry name" value="Glyco_trans_4_4"/>
    <property type="match status" value="1"/>
</dbReference>
<dbReference type="InterPro" id="IPR028098">
    <property type="entry name" value="Glyco_trans_4-like_N"/>
</dbReference>
<sequence>MRILHAYKVYLPNVYGGIPSVIAMLAMLQRLGFKTDVLVACQRGIGRKYEFEGVNVEAVSSIGTVMSTPLAPTFPFRLVERARSTDIVVHHAPFPLTDIGVLLMPRDTVLIVHWHAEVIGRPWLMRILAPFIRNSLKRADKIIVSDRVIVDKSPFLKAFFEKCIVVPYGCDNEYWEKLNPGEQQAVDDLQRKHPRLVVAVGRLVSYKGYEVFLRAMRNVDAHAVIIGEGQLKPNLIKLAEELGVLDRVKFLGVLESHEVKQYIHAAKVFAFPSVTEAEAFGIVQLEAMSAGKPVVNTALATAVPNVARDGMEGLTVPPGQPVALAEALRRLLDQPGYAASLGKAGKERVRAEFSQTLFLSRMQEVYKEALQRRCATR</sequence>
<keyword evidence="3" id="KW-0328">Glycosyltransferase</keyword>
<evidence type="ECO:0000313" key="4">
    <source>
        <dbReference type="Proteomes" id="UP000521227"/>
    </source>
</evidence>
<feature type="domain" description="Glycosyl transferase family 1" evidence="1">
    <location>
        <begin position="191"/>
        <end position="348"/>
    </location>
</feature>
<dbReference type="GO" id="GO:0016757">
    <property type="term" value="F:glycosyltransferase activity"/>
    <property type="evidence" value="ECO:0007669"/>
    <property type="project" value="UniProtKB-KW"/>
</dbReference>
<proteinExistence type="predicted"/>
<dbReference type="EC" id="2.4.1.-" evidence="3"/>
<keyword evidence="3" id="KW-0808">Transferase</keyword>